<evidence type="ECO:0000313" key="3">
    <source>
        <dbReference type="EMBL" id="MFC0524888.1"/>
    </source>
</evidence>
<dbReference type="InterPro" id="IPR000683">
    <property type="entry name" value="Gfo/Idh/MocA-like_OxRdtase_N"/>
</dbReference>
<comment type="caution">
    <text evidence="3">The sequence shown here is derived from an EMBL/GenBank/DDBJ whole genome shotgun (WGS) entry which is preliminary data.</text>
</comment>
<dbReference type="Pfam" id="PF22725">
    <property type="entry name" value="GFO_IDH_MocA_C3"/>
    <property type="match status" value="1"/>
</dbReference>
<evidence type="ECO:0000259" key="1">
    <source>
        <dbReference type="Pfam" id="PF01408"/>
    </source>
</evidence>
<feature type="domain" description="Gfo/Idh/MocA-like oxidoreductase N-terminal" evidence="1">
    <location>
        <begin position="4"/>
        <end position="121"/>
    </location>
</feature>
<evidence type="ECO:0000313" key="4">
    <source>
        <dbReference type="Proteomes" id="UP001589836"/>
    </source>
</evidence>
<keyword evidence="4" id="KW-1185">Reference proteome</keyword>
<dbReference type="Proteomes" id="UP001589836">
    <property type="component" value="Unassembled WGS sequence"/>
</dbReference>
<dbReference type="Pfam" id="PF01408">
    <property type="entry name" value="GFO_IDH_MocA"/>
    <property type="match status" value="1"/>
</dbReference>
<organism evidence="3 4">
    <name type="scientific">Pontibacillus salicampi</name>
    <dbReference type="NCBI Taxonomy" id="1449801"/>
    <lineage>
        <taxon>Bacteria</taxon>
        <taxon>Bacillati</taxon>
        <taxon>Bacillota</taxon>
        <taxon>Bacilli</taxon>
        <taxon>Bacillales</taxon>
        <taxon>Bacillaceae</taxon>
        <taxon>Pontibacillus</taxon>
    </lineage>
</organism>
<gene>
    <name evidence="3" type="ORF">ACFFGV_15015</name>
</gene>
<dbReference type="PANTHER" id="PTHR43377:SF1">
    <property type="entry name" value="BILIVERDIN REDUCTASE A"/>
    <property type="match status" value="1"/>
</dbReference>
<accession>A0ABV6LR45</accession>
<dbReference type="Gene3D" id="3.30.360.10">
    <property type="entry name" value="Dihydrodipicolinate Reductase, domain 2"/>
    <property type="match status" value="1"/>
</dbReference>
<dbReference type="Gene3D" id="3.40.50.720">
    <property type="entry name" value="NAD(P)-binding Rossmann-like Domain"/>
    <property type="match status" value="1"/>
</dbReference>
<sequence>MPLTVCVIGAGIIAQEHLKAAMQMDELEVLAIAEIHNSRRIQTCEQYEIRGYTFYEEMVLVEKPDIVVITLPHHLHKDAALFCAKHNAHILLEKPMGINEKECRTILSARNENNIELMVGHTQHYFIENQAAREIVASERLGKLLSINETRHLPYFTEDRPSWFLENQKAGGGIMMNLGSHCIDKIQWITNSNITSVTAHLTYPPDFDIEGSGMIWCTTTKNIPICITISGYEGVPRHETEFIFSNGMMKMEVGKGIWISEGNQYKSYVLPSQSSLFQGQLSDLVKAIYKEKPLECTGEYAASIINVIEKIYESHHRKATILV</sequence>
<feature type="domain" description="GFO/IDH/MocA-like oxidoreductase" evidence="2">
    <location>
        <begin position="130"/>
        <end position="249"/>
    </location>
</feature>
<dbReference type="InterPro" id="IPR036291">
    <property type="entry name" value="NAD(P)-bd_dom_sf"/>
</dbReference>
<dbReference type="EMBL" id="JBHLTP010000012">
    <property type="protein sequence ID" value="MFC0524888.1"/>
    <property type="molecule type" value="Genomic_DNA"/>
</dbReference>
<proteinExistence type="predicted"/>
<name>A0ABV6LR45_9BACI</name>
<dbReference type="RefSeq" id="WP_377349410.1">
    <property type="nucleotide sequence ID" value="NZ_JBHLTP010000012.1"/>
</dbReference>
<reference evidence="3 4" key="1">
    <citation type="submission" date="2024-09" db="EMBL/GenBank/DDBJ databases">
        <authorList>
            <person name="Sun Q."/>
            <person name="Mori K."/>
        </authorList>
    </citation>
    <scope>NUCLEOTIDE SEQUENCE [LARGE SCALE GENOMIC DNA]</scope>
    <source>
        <strain evidence="3 4">NCAIM B.02529</strain>
    </source>
</reference>
<protein>
    <submittedName>
        <fullName evidence="3">Gfo/Idh/MocA family protein</fullName>
    </submittedName>
</protein>
<dbReference type="InterPro" id="IPR051450">
    <property type="entry name" value="Gfo/Idh/MocA_Oxidoreductases"/>
</dbReference>
<dbReference type="SUPFAM" id="SSF55347">
    <property type="entry name" value="Glyceraldehyde-3-phosphate dehydrogenase-like, C-terminal domain"/>
    <property type="match status" value="1"/>
</dbReference>
<evidence type="ECO:0000259" key="2">
    <source>
        <dbReference type="Pfam" id="PF22725"/>
    </source>
</evidence>
<dbReference type="InterPro" id="IPR055170">
    <property type="entry name" value="GFO_IDH_MocA-like_dom"/>
</dbReference>
<dbReference type="SUPFAM" id="SSF51735">
    <property type="entry name" value="NAD(P)-binding Rossmann-fold domains"/>
    <property type="match status" value="1"/>
</dbReference>
<dbReference type="PANTHER" id="PTHR43377">
    <property type="entry name" value="BILIVERDIN REDUCTASE A"/>
    <property type="match status" value="1"/>
</dbReference>